<keyword evidence="1" id="KW-0472">Membrane</keyword>
<organism evidence="2 3">
    <name type="scientific">Alkalibacter rhizosphaerae</name>
    <dbReference type="NCBI Taxonomy" id="2815577"/>
    <lineage>
        <taxon>Bacteria</taxon>
        <taxon>Bacillati</taxon>
        <taxon>Bacillota</taxon>
        <taxon>Clostridia</taxon>
        <taxon>Eubacteriales</taxon>
        <taxon>Eubacteriaceae</taxon>
        <taxon>Alkalibacter</taxon>
    </lineage>
</organism>
<feature type="transmembrane region" description="Helical" evidence="1">
    <location>
        <begin position="74"/>
        <end position="91"/>
    </location>
</feature>
<dbReference type="Proteomes" id="UP000663499">
    <property type="component" value="Chromosome"/>
</dbReference>
<accession>A0A974XFA1</accession>
<gene>
    <name evidence="2" type="ORF">J0B03_01475</name>
</gene>
<dbReference type="RefSeq" id="WP_207300130.1">
    <property type="nucleotide sequence ID" value="NZ_CP071444.1"/>
</dbReference>
<dbReference type="KEGG" id="alka:J0B03_01475"/>
<feature type="transmembrane region" description="Helical" evidence="1">
    <location>
        <begin position="6"/>
        <end position="24"/>
    </location>
</feature>
<evidence type="ECO:0000313" key="2">
    <source>
        <dbReference type="EMBL" id="QSX08789.1"/>
    </source>
</evidence>
<sequence length="106" mass="12073">MEMQEVIIWALILFGAAMIVIGIMDYTKKMKDENPEFDNPRIKQLQMNQSLVDAASGVLYVLLGYMGISSRLDLQLVYALVFGFAIIKKIIDTMIKSKVNRLIDEE</sequence>
<keyword evidence="1" id="KW-0812">Transmembrane</keyword>
<keyword evidence="1" id="KW-1133">Transmembrane helix</keyword>
<reference evidence="2" key="1">
    <citation type="submission" date="2021-03" db="EMBL/GenBank/DDBJ databases">
        <title>Alkalibacter marinus sp. nov., isolated from tidal flat sediment.</title>
        <authorList>
            <person name="Namirimu T."/>
            <person name="Yang J.-A."/>
            <person name="Yang S.-H."/>
            <person name="Kim Y.-J."/>
            <person name="Kwon K.K."/>
        </authorList>
    </citation>
    <scope>NUCLEOTIDE SEQUENCE</scope>
    <source>
        <strain evidence="2">ES005</strain>
    </source>
</reference>
<dbReference type="EMBL" id="CP071444">
    <property type="protein sequence ID" value="QSX08789.1"/>
    <property type="molecule type" value="Genomic_DNA"/>
</dbReference>
<protein>
    <submittedName>
        <fullName evidence="2">Uncharacterized protein</fullName>
    </submittedName>
</protein>
<name>A0A974XFA1_9FIRM</name>
<evidence type="ECO:0000313" key="3">
    <source>
        <dbReference type="Proteomes" id="UP000663499"/>
    </source>
</evidence>
<evidence type="ECO:0000256" key="1">
    <source>
        <dbReference type="SAM" id="Phobius"/>
    </source>
</evidence>
<keyword evidence="3" id="KW-1185">Reference proteome</keyword>
<proteinExistence type="predicted"/>
<dbReference type="AlphaFoldDB" id="A0A974XFA1"/>